<dbReference type="Gene3D" id="1.10.150.20">
    <property type="entry name" value="5' to 3' exonuclease, C-terminal subdomain"/>
    <property type="match status" value="1"/>
</dbReference>
<dbReference type="AlphaFoldDB" id="A0A8J6JIJ1"/>
<dbReference type="PANTHER" id="PTHR36121">
    <property type="entry name" value="PROTEIN SXY"/>
    <property type="match status" value="1"/>
</dbReference>
<proteinExistence type="predicted"/>
<dbReference type="Pfam" id="PF04994">
    <property type="entry name" value="TfoX_C"/>
    <property type="match status" value="1"/>
</dbReference>
<evidence type="ECO:0000313" key="2">
    <source>
        <dbReference type="EMBL" id="MBC5735864.1"/>
    </source>
</evidence>
<protein>
    <submittedName>
        <fullName evidence="2">TfoX/Sxy family DNA transformation protein</fullName>
    </submittedName>
</protein>
<evidence type="ECO:0000313" key="3">
    <source>
        <dbReference type="Proteomes" id="UP000607645"/>
    </source>
</evidence>
<dbReference type="EMBL" id="JACOPQ010000002">
    <property type="protein sequence ID" value="MBC5735864.1"/>
    <property type="molecule type" value="Genomic_DNA"/>
</dbReference>
<comment type="caution">
    <text evidence="2">The sequence shown here is derived from an EMBL/GenBank/DDBJ whole genome shotgun (WGS) entry which is preliminary data.</text>
</comment>
<name>A0A8J6JIJ1_9FIRM</name>
<dbReference type="InterPro" id="IPR047525">
    <property type="entry name" value="TfoX-like"/>
</dbReference>
<evidence type="ECO:0000259" key="1">
    <source>
        <dbReference type="Pfam" id="PF04994"/>
    </source>
</evidence>
<feature type="domain" description="TfoX C-terminal" evidence="1">
    <location>
        <begin position="2"/>
        <end position="79"/>
    </location>
</feature>
<sequence>MNELTRLPNIGPVLAENLRRIGVETPEQLRAMGAREALLRIRASVDAGACLHQLEALEGAVEGIPKKLLSPEKKAELREFFQKQ</sequence>
<organism evidence="2 3">
    <name type="scientific">Lawsonibacter faecis</name>
    <dbReference type="NCBI Taxonomy" id="2763052"/>
    <lineage>
        <taxon>Bacteria</taxon>
        <taxon>Bacillati</taxon>
        <taxon>Bacillota</taxon>
        <taxon>Clostridia</taxon>
        <taxon>Eubacteriales</taxon>
        <taxon>Oscillospiraceae</taxon>
        <taxon>Lawsonibacter</taxon>
    </lineage>
</organism>
<gene>
    <name evidence="2" type="ORF">H8S62_02405</name>
</gene>
<accession>A0A8J6JIJ1</accession>
<dbReference type="InterPro" id="IPR007077">
    <property type="entry name" value="TfoX_C"/>
</dbReference>
<dbReference type="Proteomes" id="UP000607645">
    <property type="component" value="Unassembled WGS sequence"/>
</dbReference>
<dbReference type="RefSeq" id="WP_186918361.1">
    <property type="nucleotide sequence ID" value="NZ_JACOPQ010000002.1"/>
</dbReference>
<keyword evidence="3" id="KW-1185">Reference proteome</keyword>
<dbReference type="PANTHER" id="PTHR36121:SF1">
    <property type="entry name" value="PROTEIN SXY"/>
    <property type="match status" value="1"/>
</dbReference>
<reference evidence="2" key="1">
    <citation type="submission" date="2020-08" db="EMBL/GenBank/DDBJ databases">
        <title>Genome public.</title>
        <authorList>
            <person name="Liu C."/>
            <person name="Sun Q."/>
        </authorList>
    </citation>
    <scope>NUCLEOTIDE SEQUENCE</scope>
    <source>
        <strain evidence="2">NSJ-52</strain>
    </source>
</reference>